<reference evidence="3" key="1">
    <citation type="submission" date="2016-09" db="EMBL/GenBank/DDBJ databases">
        <authorList>
            <person name="Jeantristanb JTB J.-T."/>
            <person name="Ricardo R."/>
        </authorList>
    </citation>
    <scope>NUCLEOTIDE SEQUENCE [LARGE SCALE GENOMIC DNA]</scope>
</reference>
<dbReference type="EMBL" id="FMSP01000007">
    <property type="protein sequence ID" value="SCV71694.1"/>
    <property type="molecule type" value="Genomic_DNA"/>
</dbReference>
<evidence type="ECO:0000256" key="1">
    <source>
        <dbReference type="SAM" id="SignalP"/>
    </source>
</evidence>
<proteinExistence type="predicted"/>
<accession>A0A238FIJ7</accession>
<dbReference type="AlphaFoldDB" id="A0A238FIJ7"/>
<protein>
    <submittedName>
        <fullName evidence="2">BQ2448_3282 protein</fullName>
    </submittedName>
</protein>
<name>A0A238FIJ7_9BASI</name>
<evidence type="ECO:0000313" key="3">
    <source>
        <dbReference type="Proteomes" id="UP000198372"/>
    </source>
</evidence>
<keyword evidence="1" id="KW-0732">Signal</keyword>
<feature type="chain" id="PRO_5013212214" evidence="1">
    <location>
        <begin position="21"/>
        <end position="119"/>
    </location>
</feature>
<feature type="signal peptide" evidence="1">
    <location>
        <begin position="1"/>
        <end position="20"/>
    </location>
</feature>
<keyword evidence="3" id="KW-1185">Reference proteome</keyword>
<sequence length="119" mass="12857">MKLPLVLSYLLTCLVTTVLSLPQAPPQQITLVDQAELPSGAPSSSRLGTAALLSCPSFKVRCVRGHWPTGIVGNIGPQPFKRVGIRCNQAHIRQNTKLCNSVFKPQCEGQCEAYGPIPF</sequence>
<organism evidence="2 3">
    <name type="scientific">Microbotryum intermedium</name>
    <dbReference type="NCBI Taxonomy" id="269621"/>
    <lineage>
        <taxon>Eukaryota</taxon>
        <taxon>Fungi</taxon>
        <taxon>Dikarya</taxon>
        <taxon>Basidiomycota</taxon>
        <taxon>Pucciniomycotina</taxon>
        <taxon>Microbotryomycetes</taxon>
        <taxon>Microbotryales</taxon>
        <taxon>Microbotryaceae</taxon>
        <taxon>Microbotryum</taxon>
    </lineage>
</organism>
<dbReference type="OrthoDB" id="2587170at2759"/>
<gene>
    <name evidence="2" type="ORF">BQ2448_3282</name>
</gene>
<dbReference type="Proteomes" id="UP000198372">
    <property type="component" value="Unassembled WGS sequence"/>
</dbReference>
<evidence type="ECO:0000313" key="2">
    <source>
        <dbReference type="EMBL" id="SCV71694.1"/>
    </source>
</evidence>